<dbReference type="Proteomes" id="UP000675163">
    <property type="component" value="Unassembled WGS sequence"/>
</dbReference>
<organism evidence="2 3">
    <name type="scientific">Leucobacter exalbidus</name>
    <dbReference type="NCBI Taxonomy" id="662960"/>
    <lineage>
        <taxon>Bacteria</taxon>
        <taxon>Bacillati</taxon>
        <taxon>Actinomycetota</taxon>
        <taxon>Actinomycetes</taxon>
        <taxon>Micrococcales</taxon>
        <taxon>Microbacteriaceae</taxon>
        <taxon>Leucobacter</taxon>
    </lineage>
</organism>
<evidence type="ECO:0000256" key="1">
    <source>
        <dbReference type="SAM" id="Phobius"/>
    </source>
</evidence>
<reference evidence="2" key="1">
    <citation type="submission" date="2021-02" db="EMBL/GenBank/DDBJ databases">
        <title>Sequencing the genomes of 1000 actinobacteria strains.</title>
        <authorList>
            <person name="Klenk H.-P."/>
        </authorList>
    </citation>
    <scope>NUCLEOTIDE SEQUENCE</scope>
    <source>
        <strain evidence="2">DSM 22850</strain>
    </source>
</reference>
<evidence type="ECO:0000313" key="3">
    <source>
        <dbReference type="Proteomes" id="UP000675163"/>
    </source>
</evidence>
<accession>A0A940PV13</accession>
<feature type="transmembrane region" description="Helical" evidence="1">
    <location>
        <begin position="43"/>
        <end position="61"/>
    </location>
</feature>
<keyword evidence="1" id="KW-1133">Transmembrane helix</keyword>
<name>A0A940PV13_9MICO</name>
<evidence type="ECO:0000313" key="2">
    <source>
        <dbReference type="EMBL" id="MBP1325746.1"/>
    </source>
</evidence>
<sequence length="221" mass="23683">MAKQQKPPVVVAELGRPETPAETAYRKATDSYLYKKRKTVNNLVFSLLVSLGLVLVIVLMVPRGVGGFEDVSIDVSQLAEEAAPSAGRVLAAPDVPEGWKAKQAQLRRTGEVTEWRINYTTVDEAFAAVAQGFTADGTPPEDAWAAGHFEQQAETGSEELGGLQWAVYDHSDRSPDSSNALFGLKTEIAGDTVVVYGTDTPGNLRVLAVDVARSLNTPEAP</sequence>
<dbReference type="AlphaFoldDB" id="A0A940PV13"/>
<protein>
    <recommendedName>
        <fullName evidence="4">DUF4245 domain-containing protein</fullName>
    </recommendedName>
</protein>
<dbReference type="RefSeq" id="WP_209704743.1">
    <property type="nucleotide sequence ID" value="NZ_JAFIDA010000001.1"/>
</dbReference>
<proteinExistence type="predicted"/>
<keyword evidence="1" id="KW-0812">Transmembrane</keyword>
<keyword evidence="1" id="KW-0472">Membrane</keyword>
<gene>
    <name evidence="2" type="ORF">JOF28_000978</name>
</gene>
<keyword evidence="3" id="KW-1185">Reference proteome</keyword>
<comment type="caution">
    <text evidence="2">The sequence shown here is derived from an EMBL/GenBank/DDBJ whole genome shotgun (WGS) entry which is preliminary data.</text>
</comment>
<dbReference type="EMBL" id="JAFIDA010000001">
    <property type="protein sequence ID" value="MBP1325746.1"/>
    <property type="molecule type" value="Genomic_DNA"/>
</dbReference>
<dbReference type="Pfam" id="PF14030">
    <property type="entry name" value="DUF4245"/>
    <property type="match status" value="1"/>
</dbReference>
<evidence type="ECO:0008006" key="4">
    <source>
        <dbReference type="Google" id="ProtNLM"/>
    </source>
</evidence>
<dbReference type="InterPro" id="IPR025339">
    <property type="entry name" value="DUF4245"/>
</dbReference>